<evidence type="ECO:0000256" key="1">
    <source>
        <dbReference type="SAM" id="Phobius"/>
    </source>
</evidence>
<sequence>MLLLSYIFAGSLELALIVKSYQIGSAAFAWSFGFLFFISSVSIPVETSKIGKTIRLEFKNLGVNTAIFDFLSNAFRIITYLVTLSGLLSYILGLLIAYFITFIFMVIIISKYSKIEKKS</sequence>
<dbReference type="AlphaFoldDB" id="A0A1W1VT20"/>
<evidence type="ECO:0000313" key="3">
    <source>
        <dbReference type="Proteomes" id="UP000192731"/>
    </source>
</evidence>
<proteinExistence type="predicted"/>
<name>A0A1W1VT20_DESTI</name>
<keyword evidence="1" id="KW-0472">Membrane</keyword>
<feature type="transmembrane region" description="Helical" evidence="1">
    <location>
        <begin position="25"/>
        <end position="45"/>
    </location>
</feature>
<accession>A0A1W1VT20</accession>
<dbReference type="EMBL" id="FWWT01000023">
    <property type="protein sequence ID" value="SMB96499.1"/>
    <property type="molecule type" value="Genomic_DNA"/>
</dbReference>
<keyword evidence="1" id="KW-0812">Transmembrane</keyword>
<evidence type="ECO:0000313" key="2">
    <source>
        <dbReference type="EMBL" id="SMB96499.1"/>
    </source>
</evidence>
<feature type="transmembrane region" description="Helical" evidence="1">
    <location>
        <begin position="66"/>
        <end position="84"/>
    </location>
</feature>
<feature type="transmembrane region" description="Helical" evidence="1">
    <location>
        <begin position="90"/>
        <end position="109"/>
    </location>
</feature>
<dbReference type="RefSeq" id="WP_084054411.1">
    <property type="nucleotide sequence ID" value="NZ_FWWT01000023.1"/>
</dbReference>
<dbReference type="Proteomes" id="UP000192731">
    <property type="component" value="Unassembled WGS sequence"/>
</dbReference>
<organism evidence="2 3">
    <name type="scientific">Desulfonispora thiosulfatigenes DSM 11270</name>
    <dbReference type="NCBI Taxonomy" id="656914"/>
    <lineage>
        <taxon>Bacteria</taxon>
        <taxon>Bacillati</taxon>
        <taxon>Bacillota</taxon>
        <taxon>Clostridia</taxon>
        <taxon>Eubacteriales</taxon>
        <taxon>Peptococcaceae</taxon>
        <taxon>Desulfonispora</taxon>
    </lineage>
</organism>
<dbReference type="STRING" id="656914.SAMN00017405_1566"/>
<keyword evidence="1" id="KW-1133">Transmembrane helix</keyword>
<protein>
    <submittedName>
        <fullName evidence="2">Uncharacterized protein</fullName>
    </submittedName>
</protein>
<keyword evidence="3" id="KW-1185">Reference proteome</keyword>
<gene>
    <name evidence="2" type="ORF">SAMN00017405_1566</name>
</gene>
<reference evidence="2 3" key="1">
    <citation type="submission" date="2017-04" db="EMBL/GenBank/DDBJ databases">
        <authorList>
            <person name="Afonso C.L."/>
            <person name="Miller P.J."/>
            <person name="Scott M.A."/>
            <person name="Spackman E."/>
            <person name="Goraichik I."/>
            <person name="Dimitrov K.M."/>
            <person name="Suarez D.L."/>
            <person name="Swayne D.E."/>
        </authorList>
    </citation>
    <scope>NUCLEOTIDE SEQUENCE [LARGE SCALE GENOMIC DNA]</scope>
    <source>
        <strain evidence="2 3">DSM 11270</strain>
    </source>
</reference>